<evidence type="ECO:0000313" key="2">
    <source>
        <dbReference type="EMBL" id="GAL27362.1"/>
    </source>
</evidence>
<feature type="compositionally biased region" description="Basic residues" evidence="1">
    <location>
        <begin position="16"/>
        <end position="28"/>
    </location>
</feature>
<keyword evidence="3" id="KW-1185">Reference proteome</keyword>
<protein>
    <submittedName>
        <fullName evidence="2">Uncharacterized protein</fullName>
    </submittedName>
</protein>
<accession>A0ABQ0JF19</accession>
<sequence length="42" mass="4773">MLGYKNMRPTPVRFSHSVHRSASMRRRSGFVSAPVAKKSLLQ</sequence>
<gene>
    <name evidence="2" type="ORF">JCM19239_6675</name>
</gene>
<name>A0ABQ0JF19_9VIBR</name>
<organism evidence="2 3">
    <name type="scientific">Vibrio variabilis</name>
    <dbReference type="NCBI Taxonomy" id="990271"/>
    <lineage>
        <taxon>Bacteria</taxon>
        <taxon>Pseudomonadati</taxon>
        <taxon>Pseudomonadota</taxon>
        <taxon>Gammaproteobacteria</taxon>
        <taxon>Vibrionales</taxon>
        <taxon>Vibrionaceae</taxon>
        <taxon>Vibrio</taxon>
    </lineage>
</organism>
<evidence type="ECO:0000256" key="1">
    <source>
        <dbReference type="SAM" id="MobiDB-lite"/>
    </source>
</evidence>
<proteinExistence type="predicted"/>
<dbReference type="Proteomes" id="UP000029223">
    <property type="component" value="Unassembled WGS sequence"/>
</dbReference>
<comment type="caution">
    <text evidence="2">The sequence shown here is derived from an EMBL/GenBank/DDBJ whole genome shotgun (WGS) entry which is preliminary data.</text>
</comment>
<reference evidence="3" key="2">
    <citation type="submission" date="2014-09" db="EMBL/GenBank/DDBJ databases">
        <authorList>
            <consortium name="NBRP consortium"/>
            <person name="Sawabe T."/>
            <person name="Meirelles P."/>
            <person name="Nakanishi M."/>
            <person name="Sayaka M."/>
            <person name="Hattori M."/>
            <person name="Ohkuma M."/>
        </authorList>
    </citation>
    <scope>NUCLEOTIDE SEQUENCE [LARGE SCALE GENOMIC DNA]</scope>
    <source>
        <strain evidence="3">JCM 19239</strain>
    </source>
</reference>
<reference evidence="3" key="1">
    <citation type="submission" date="2014-09" db="EMBL/GenBank/DDBJ databases">
        <title>Vibrio variabilis JCM 19239. (C206) whole genome shotgun sequence.</title>
        <authorList>
            <person name="Sawabe T."/>
            <person name="Meirelles P."/>
            <person name="Nakanishi M."/>
            <person name="Sayaka M."/>
            <person name="Hattori M."/>
            <person name="Ohkuma M."/>
        </authorList>
    </citation>
    <scope>NUCLEOTIDE SEQUENCE [LARGE SCALE GENOMIC DNA]</scope>
    <source>
        <strain evidence="3">JCM 19239</strain>
    </source>
</reference>
<feature type="region of interest" description="Disordered" evidence="1">
    <location>
        <begin position="1"/>
        <end position="30"/>
    </location>
</feature>
<evidence type="ECO:0000313" key="3">
    <source>
        <dbReference type="Proteomes" id="UP000029223"/>
    </source>
</evidence>
<dbReference type="EMBL" id="BBMS01000028">
    <property type="protein sequence ID" value="GAL27362.1"/>
    <property type="molecule type" value="Genomic_DNA"/>
</dbReference>